<dbReference type="AlphaFoldDB" id="B3LV06"/>
<evidence type="ECO:0000256" key="1">
    <source>
        <dbReference type="SAM" id="SignalP"/>
    </source>
</evidence>
<dbReference type="KEGG" id="dan:6502665"/>
<accession>B3LV06</accession>
<keyword evidence="1" id="KW-0732">Signal</keyword>
<dbReference type="OMA" id="APYSHLW"/>
<evidence type="ECO:0000313" key="2">
    <source>
        <dbReference type="EMBL" id="EDV42478.1"/>
    </source>
</evidence>
<reference evidence="2 3" key="1">
    <citation type="journal article" date="2007" name="Nature">
        <title>Evolution of genes and genomes on the Drosophila phylogeny.</title>
        <authorList>
            <consortium name="Drosophila 12 Genomes Consortium"/>
            <person name="Clark A.G."/>
            <person name="Eisen M.B."/>
            <person name="Smith D.R."/>
            <person name="Bergman C.M."/>
            <person name="Oliver B."/>
            <person name="Markow T.A."/>
            <person name="Kaufman T.C."/>
            <person name="Kellis M."/>
            <person name="Gelbart W."/>
            <person name="Iyer V.N."/>
            <person name="Pollard D.A."/>
            <person name="Sackton T.B."/>
            <person name="Larracuente A.M."/>
            <person name="Singh N.D."/>
            <person name="Abad J.P."/>
            <person name="Abt D.N."/>
            <person name="Adryan B."/>
            <person name="Aguade M."/>
            <person name="Akashi H."/>
            <person name="Anderson W.W."/>
            <person name="Aquadro C.F."/>
            <person name="Ardell D.H."/>
            <person name="Arguello R."/>
            <person name="Artieri C.G."/>
            <person name="Barbash D.A."/>
            <person name="Barker D."/>
            <person name="Barsanti P."/>
            <person name="Batterham P."/>
            <person name="Batzoglou S."/>
            <person name="Begun D."/>
            <person name="Bhutkar A."/>
            <person name="Blanco E."/>
            <person name="Bosak S.A."/>
            <person name="Bradley R.K."/>
            <person name="Brand A.D."/>
            <person name="Brent M.R."/>
            <person name="Brooks A.N."/>
            <person name="Brown R.H."/>
            <person name="Butlin R.K."/>
            <person name="Caggese C."/>
            <person name="Calvi B.R."/>
            <person name="Bernardo de Carvalho A."/>
            <person name="Caspi A."/>
            <person name="Castrezana S."/>
            <person name="Celniker S.E."/>
            <person name="Chang J.L."/>
            <person name="Chapple C."/>
            <person name="Chatterji S."/>
            <person name="Chinwalla A."/>
            <person name="Civetta A."/>
            <person name="Clifton S.W."/>
            <person name="Comeron J.M."/>
            <person name="Costello J.C."/>
            <person name="Coyne J.A."/>
            <person name="Daub J."/>
            <person name="David R.G."/>
            <person name="Delcher A.L."/>
            <person name="Delehaunty K."/>
            <person name="Do C.B."/>
            <person name="Ebling H."/>
            <person name="Edwards K."/>
            <person name="Eickbush T."/>
            <person name="Evans J.D."/>
            <person name="Filipski A."/>
            <person name="Findeiss S."/>
            <person name="Freyhult E."/>
            <person name="Fulton L."/>
            <person name="Fulton R."/>
            <person name="Garcia A.C."/>
            <person name="Gardiner A."/>
            <person name="Garfield D.A."/>
            <person name="Garvin B.E."/>
            <person name="Gibson G."/>
            <person name="Gilbert D."/>
            <person name="Gnerre S."/>
            <person name="Godfrey J."/>
            <person name="Good R."/>
            <person name="Gotea V."/>
            <person name="Gravely B."/>
            <person name="Greenberg A.J."/>
            <person name="Griffiths-Jones S."/>
            <person name="Gross S."/>
            <person name="Guigo R."/>
            <person name="Gustafson E.A."/>
            <person name="Haerty W."/>
            <person name="Hahn M.W."/>
            <person name="Halligan D.L."/>
            <person name="Halpern A.L."/>
            <person name="Halter G.M."/>
            <person name="Han M.V."/>
            <person name="Heger A."/>
            <person name="Hillier L."/>
            <person name="Hinrichs A.S."/>
            <person name="Holmes I."/>
            <person name="Hoskins R.A."/>
            <person name="Hubisz M.J."/>
            <person name="Hultmark D."/>
            <person name="Huntley M.A."/>
            <person name="Jaffe D.B."/>
            <person name="Jagadeeshan S."/>
            <person name="Jeck W.R."/>
            <person name="Johnson J."/>
            <person name="Jones C.D."/>
            <person name="Jordan W.C."/>
            <person name="Karpen G.H."/>
            <person name="Kataoka E."/>
            <person name="Keightley P.D."/>
            <person name="Kheradpour P."/>
            <person name="Kirkness E.F."/>
            <person name="Koerich L.B."/>
            <person name="Kristiansen K."/>
            <person name="Kudrna D."/>
            <person name="Kulathinal R.J."/>
            <person name="Kumar S."/>
            <person name="Kwok R."/>
            <person name="Lander E."/>
            <person name="Langley C.H."/>
            <person name="Lapoint R."/>
            <person name="Lazzaro B.P."/>
            <person name="Lee S.J."/>
            <person name="Levesque L."/>
            <person name="Li R."/>
            <person name="Lin C.F."/>
            <person name="Lin M.F."/>
            <person name="Lindblad-Toh K."/>
            <person name="Llopart A."/>
            <person name="Long M."/>
            <person name="Low L."/>
            <person name="Lozovsky E."/>
            <person name="Lu J."/>
            <person name="Luo M."/>
            <person name="Machado C.A."/>
            <person name="Makalowski W."/>
            <person name="Marzo M."/>
            <person name="Matsuda M."/>
            <person name="Matzkin L."/>
            <person name="McAllister B."/>
            <person name="McBride C.S."/>
            <person name="McKernan B."/>
            <person name="McKernan K."/>
            <person name="Mendez-Lago M."/>
            <person name="Minx P."/>
            <person name="Mollenhauer M.U."/>
            <person name="Montooth K."/>
            <person name="Mount S.M."/>
            <person name="Mu X."/>
            <person name="Myers E."/>
            <person name="Negre B."/>
            <person name="Newfeld S."/>
            <person name="Nielsen R."/>
            <person name="Noor M.A."/>
            <person name="O'Grady P."/>
            <person name="Pachter L."/>
            <person name="Papaceit M."/>
            <person name="Parisi M.J."/>
            <person name="Parisi M."/>
            <person name="Parts L."/>
            <person name="Pedersen J.S."/>
            <person name="Pesole G."/>
            <person name="Phillippy A.M."/>
            <person name="Ponting C.P."/>
            <person name="Pop M."/>
            <person name="Porcelli D."/>
            <person name="Powell J.R."/>
            <person name="Prohaska S."/>
            <person name="Pruitt K."/>
            <person name="Puig M."/>
            <person name="Quesneville H."/>
            <person name="Ram K.R."/>
            <person name="Rand D."/>
            <person name="Rasmussen M.D."/>
            <person name="Reed L.K."/>
            <person name="Reenan R."/>
            <person name="Reily A."/>
            <person name="Remington K.A."/>
            <person name="Rieger T.T."/>
            <person name="Ritchie M.G."/>
            <person name="Robin C."/>
            <person name="Rogers Y.H."/>
            <person name="Rohde C."/>
            <person name="Rozas J."/>
            <person name="Rubenfield M.J."/>
            <person name="Ruiz A."/>
            <person name="Russo S."/>
            <person name="Salzberg S.L."/>
            <person name="Sanchez-Gracia A."/>
            <person name="Saranga D.J."/>
            <person name="Sato H."/>
            <person name="Schaeffer S.W."/>
            <person name="Schatz M.C."/>
            <person name="Schlenke T."/>
            <person name="Schwartz R."/>
            <person name="Segarra C."/>
            <person name="Singh R.S."/>
            <person name="Sirot L."/>
            <person name="Sirota M."/>
            <person name="Sisneros N.B."/>
            <person name="Smith C.D."/>
            <person name="Smith T.F."/>
            <person name="Spieth J."/>
            <person name="Stage D.E."/>
            <person name="Stark A."/>
            <person name="Stephan W."/>
            <person name="Strausberg R.L."/>
            <person name="Strempel S."/>
            <person name="Sturgill D."/>
            <person name="Sutton G."/>
            <person name="Sutton G.G."/>
            <person name="Tao W."/>
            <person name="Teichmann S."/>
            <person name="Tobari Y.N."/>
            <person name="Tomimura Y."/>
            <person name="Tsolas J.M."/>
            <person name="Valente V.L."/>
            <person name="Venter E."/>
            <person name="Venter J.C."/>
            <person name="Vicario S."/>
            <person name="Vieira F.G."/>
            <person name="Vilella A.J."/>
            <person name="Villasante A."/>
            <person name="Walenz B."/>
            <person name="Wang J."/>
            <person name="Wasserman M."/>
            <person name="Watts T."/>
            <person name="Wilson D."/>
            <person name="Wilson R.K."/>
            <person name="Wing R.A."/>
            <person name="Wolfner M.F."/>
            <person name="Wong A."/>
            <person name="Wong G.K."/>
            <person name="Wu C.I."/>
            <person name="Wu G."/>
            <person name="Yamamoto D."/>
            <person name="Yang H.P."/>
            <person name="Yang S.P."/>
            <person name="Yorke J.A."/>
            <person name="Yoshida K."/>
            <person name="Zdobnov E."/>
            <person name="Zhang P."/>
            <person name="Zhang Y."/>
            <person name="Zimin A.V."/>
            <person name="Baldwin J."/>
            <person name="Abdouelleil A."/>
            <person name="Abdulkadir J."/>
            <person name="Abebe A."/>
            <person name="Abera B."/>
            <person name="Abreu J."/>
            <person name="Acer S.C."/>
            <person name="Aftuck L."/>
            <person name="Alexander A."/>
            <person name="An P."/>
            <person name="Anderson E."/>
            <person name="Anderson S."/>
            <person name="Arachi H."/>
            <person name="Azer M."/>
            <person name="Bachantsang P."/>
            <person name="Barry A."/>
            <person name="Bayul T."/>
            <person name="Berlin A."/>
            <person name="Bessette D."/>
            <person name="Bloom T."/>
            <person name="Blye J."/>
            <person name="Boguslavskiy L."/>
            <person name="Bonnet C."/>
            <person name="Boukhgalter B."/>
            <person name="Bourzgui I."/>
            <person name="Brown A."/>
            <person name="Cahill P."/>
            <person name="Channer S."/>
            <person name="Cheshatsang Y."/>
            <person name="Chuda L."/>
            <person name="Citroen M."/>
            <person name="Collymore A."/>
            <person name="Cooke P."/>
            <person name="Costello M."/>
            <person name="D'Aco K."/>
            <person name="Daza R."/>
            <person name="De Haan G."/>
            <person name="DeGray S."/>
            <person name="DeMaso C."/>
            <person name="Dhargay N."/>
            <person name="Dooley K."/>
            <person name="Dooley E."/>
            <person name="Doricent M."/>
            <person name="Dorje P."/>
            <person name="Dorjee K."/>
            <person name="Dupes A."/>
            <person name="Elong R."/>
            <person name="Falk J."/>
            <person name="Farina A."/>
            <person name="Faro S."/>
            <person name="Ferguson D."/>
            <person name="Fisher S."/>
            <person name="Foley C.D."/>
            <person name="Franke A."/>
            <person name="Friedrich D."/>
            <person name="Gadbois L."/>
            <person name="Gearin G."/>
            <person name="Gearin C.R."/>
            <person name="Giannoukos G."/>
            <person name="Goode T."/>
            <person name="Graham J."/>
            <person name="Grandbois E."/>
            <person name="Grewal S."/>
            <person name="Gyaltsen K."/>
            <person name="Hafez N."/>
            <person name="Hagos B."/>
            <person name="Hall J."/>
            <person name="Henson C."/>
            <person name="Hollinger A."/>
            <person name="Honan T."/>
            <person name="Huard M.D."/>
            <person name="Hughes L."/>
            <person name="Hurhula B."/>
            <person name="Husby M.E."/>
            <person name="Kamat A."/>
            <person name="Kanga B."/>
            <person name="Kashin S."/>
            <person name="Khazanovich D."/>
            <person name="Kisner P."/>
            <person name="Lance K."/>
            <person name="Lara M."/>
            <person name="Lee W."/>
            <person name="Lennon N."/>
            <person name="Letendre F."/>
            <person name="LeVine R."/>
            <person name="Lipovsky A."/>
            <person name="Liu X."/>
            <person name="Liu J."/>
            <person name="Liu S."/>
            <person name="Lokyitsang T."/>
            <person name="Lokyitsang Y."/>
            <person name="Lubonja R."/>
            <person name="Lui A."/>
            <person name="MacDonald P."/>
            <person name="Magnisalis V."/>
            <person name="Maru K."/>
            <person name="Matthews C."/>
            <person name="McCusker W."/>
            <person name="McDonough S."/>
            <person name="Mehta T."/>
            <person name="Meldrim J."/>
            <person name="Meneus L."/>
            <person name="Mihai O."/>
            <person name="Mihalev A."/>
            <person name="Mihova T."/>
            <person name="Mittelman R."/>
            <person name="Mlenga V."/>
            <person name="Montmayeur A."/>
            <person name="Mulrain L."/>
            <person name="Navidi A."/>
            <person name="Naylor J."/>
            <person name="Negash T."/>
            <person name="Nguyen T."/>
            <person name="Nguyen N."/>
            <person name="Nicol R."/>
            <person name="Norbu C."/>
            <person name="Norbu N."/>
            <person name="Novod N."/>
            <person name="O'Neill B."/>
            <person name="Osman S."/>
            <person name="Markiewicz E."/>
            <person name="Oyono O.L."/>
            <person name="Patti C."/>
            <person name="Phunkhang P."/>
            <person name="Pierre F."/>
            <person name="Priest M."/>
            <person name="Raghuraman S."/>
            <person name="Rege F."/>
            <person name="Reyes R."/>
            <person name="Rise C."/>
            <person name="Rogov P."/>
            <person name="Ross K."/>
            <person name="Ryan E."/>
            <person name="Settipalli S."/>
            <person name="Shea T."/>
            <person name="Sherpa N."/>
            <person name="Shi L."/>
            <person name="Shih D."/>
            <person name="Sparrow T."/>
            <person name="Spaulding J."/>
            <person name="Stalker J."/>
            <person name="Stange-Thomann N."/>
            <person name="Stavropoulos S."/>
            <person name="Stone C."/>
            <person name="Strader C."/>
            <person name="Tesfaye S."/>
            <person name="Thomson T."/>
            <person name="Thoulutsang Y."/>
            <person name="Thoulutsang D."/>
            <person name="Topham K."/>
            <person name="Topping I."/>
            <person name="Tsamla T."/>
            <person name="Vassiliev H."/>
            <person name="Vo A."/>
            <person name="Wangchuk T."/>
            <person name="Wangdi T."/>
            <person name="Weiand M."/>
            <person name="Wilkinson J."/>
            <person name="Wilson A."/>
            <person name="Yadav S."/>
            <person name="Young G."/>
            <person name="Yu Q."/>
            <person name="Zembek L."/>
            <person name="Zhong D."/>
            <person name="Zimmer A."/>
            <person name="Zwirko Z."/>
            <person name="Jaffe D.B."/>
            <person name="Alvarez P."/>
            <person name="Brockman W."/>
            <person name="Butler J."/>
            <person name="Chin C."/>
            <person name="Gnerre S."/>
            <person name="Grabherr M."/>
            <person name="Kleber M."/>
            <person name="Mauceli E."/>
            <person name="MacCallum I."/>
        </authorList>
    </citation>
    <scope>NUCLEOTIDE SEQUENCE [LARGE SCALE GENOMIC DNA]</scope>
    <source>
        <strain evidence="3">Tucson 14024-0371.13</strain>
    </source>
</reference>
<dbReference type="GeneID" id="6502665"/>
<organism evidence="2 3">
    <name type="scientific">Drosophila ananassae</name>
    <name type="common">Fruit fly</name>
    <dbReference type="NCBI Taxonomy" id="7217"/>
    <lineage>
        <taxon>Eukaryota</taxon>
        <taxon>Metazoa</taxon>
        <taxon>Ecdysozoa</taxon>
        <taxon>Arthropoda</taxon>
        <taxon>Hexapoda</taxon>
        <taxon>Insecta</taxon>
        <taxon>Pterygota</taxon>
        <taxon>Neoptera</taxon>
        <taxon>Endopterygota</taxon>
        <taxon>Diptera</taxon>
        <taxon>Brachycera</taxon>
        <taxon>Muscomorpha</taxon>
        <taxon>Ephydroidea</taxon>
        <taxon>Drosophilidae</taxon>
        <taxon>Drosophila</taxon>
        <taxon>Sophophora</taxon>
    </lineage>
</organism>
<dbReference type="eggNOG" id="ENOG502T6PK">
    <property type="taxonomic scope" value="Eukaryota"/>
</dbReference>
<sequence length="140" mass="15507">MKLRSSVFTILALVLSCCPEWSTALFWKSWKSGRGHSGTQSYGSNYYGSYGYGNPSYGSYSYGIPSSGYGSYDYSNYAGGYGYNYPSYSANNYPRKGRKTSGQRQGRTYSEIARVLKPDGYVGLGGSRFLPRTPFSPLWG</sequence>
<proteinExistence type="predicted"/>
<keyword evidence="3" id="KW-1185">Reference proteome</keyword>
<dbReference type="PhylomeDB" id="B3LV06"/>
<dbReference type="OrthoDB" id="7871539at2759"/>
<dbReference type="PROSITE" id="PS51257">
    <property type="entry name" value="PROKAR_LIPOPROTEIN"/>
    <property type="match status" value="1"/>
</dbReference>
<dbReference type="STRING" id="7217.B3LV06"/>
<evidence type="ECO:0000313" key="3">
    <source>
        <dbReference type="Proteomes" id="UP000007801"/>
    </source>
</evidence>
<protein>
    <submittedName>
        <fullName evidence="2">Uncharacterized protein</fullName>
    </submittedName>
</protein>
<dbReference type="Proteomes" id="UP000007801">
    <property type="component" value="Unassembled WGS sequence"/>
</dbReference>
<dbReference type="HOGENOM" id="CLU_1837157_0_0_1"/>
<feature type="signal peptide" evidence="1">
    <location>
        <begin position="1"/>
        <end position="24"/>
    </location>
</feature>
<name>B3LV06_DROAN</name>
<gene>
    <name evidence="2" type="primary">Dana\GF19930</name>
    <name evidence="2" type="synonym">dana_GLEANR_22336</name>
    <name evidence="2" type="ORF">GF19930</name>
</gene>
<feature type="chain" id="PRO_5002791368" evidence="1">
    <location>
        <begin position="25"/>
        <end position="140"/>
    </location>
</feature>
<dbReference type="EMBL" id="CH902617">
    <property type="protein sequence ID" value="EDV42478.1"/>
    <property type="molecule type" value="Genomic_DNA"/>
</dbReference>
<dbReference type="InParanoid" id="B3LV06"/>